<dbReference type="Pfam" id="PF00528">
    <property type="entry name" value="BPD_transp_1"/>
    <property type="match status" value="1"/>
</dbReference>
<evidence type="ECO:0000313" key="11">
    <source>
        <dbReference type="Proteomes" id="UP000823936"/>
    </source>
</evidence>
<evidence type="ECO:0000256" key="6">
    <source>
        <dbReference type="ARBA" id="ARBA00022989"/>
    </source>
</evidence>
<comment type="caution">
    <text evidence="10">The sequence shown here is derived from an EMBL/GenBank/DDBJ whole genome shotgun (WGS) entry which is preliminary data.</text>
</comment>
<comment type="similarity">
    <text evidence="8">Belongs to the binding-protein-dependent transport system permease family.</text>
</comment>
<dbReference type="AlphaFoldDB" id="A0A9D1PTK5"/>
<dbReference type="SUPFAM" id="SSF161098">
    <property type="entry name" value="MetI-like"/>
    <property type="match status" value="1"/>
</dbReference>
<dbReference type="PROSITE" id="PS50928">
    <property type="entry name" value="ABC_TM1"/>
    <property type="match status" value="1"/>
</dbReference>
<dbReference type="InterPro" id="IPR035906">
    <property type="entry name" value="MetI-like_sf"/>
</dbReference>
<dbReference type="GO" id="GO:0005886">
    <property type="term" value="C:plasma membrane"/>
    <property type="evidence" value="ECO:0007669"/>
    <property type="project" value="UniProtKB-SubCell"/>
</dbReference>
<keyword evidence="7 8" id="KW-0472">Membrane</keyword>
<evidence type="ECO:0000256" key="7">
    <source>
        <dbReference type="ARBA" id="ARBA00023136"/>
    </source>
</evidence>
<feature type="transmembrane region" description="Helical" evidence="8">
    <location>
        <begin position="143"/>
        <end position="165"/>
    </location>
</feature>
<evidence type="ECO:0000256" key="2">
    <source>
        <dbReference type="ARBA" id="ARBA00020515"/>
    </source>
</evidence>
<feature type="domain" description="ABC transmembrane type-1" evidence="9">
    <location>
        <begin position="75"/>
        <end position="265"/>
    </location>
</feature>
<organism evidence="10 11">
    <name type="scientific">Candidatus Ornithospirochaeta avicola</name>
    <dbReference type="NCBI Taxonomy" id="2840896"/>
    <lineage>
        <taxon>Bacteria</taxon>
        <taxon>Pseudomonadati</taxon>
        <taxon>Spirochaetota</taxon>
        <taxon>Spirochaetia</taxon>
        <taxon>Spirochaetales</taxon>
        <taxon>Spirochaetaceae</taxon>
        <taxon>Spirochaetaceae incertae sedis</taxon>
        <taxon>Candidatus Ornithospirochaeta</taxon>
    </lineage>
</organism>
<dbReference type="EMBL" id="DXHU01000023">
    <property type="protein sequence ID" value="HIV99334.1"/>
    <property type="molecule type" value="Genomic_DNA"/>
</dbReference>
<comment type="subcellular location">
    <subcellularLocation>
        <location evidence="1 8">Cell membrane</location>
        <topology evidence="1 8">Multi-pass membrane protein</topology>
    </subcellularLocation>
</comment>
<feature type="transmembrane region" description="Helical" evidence="8">
    <location>
        <begin position="12"/>
        <end position="33"/>
    </location>
</feature>
<evidence type="ECO:0000259" key="9">
    <source>
        <dbReference type="PROSITE" id="PS50928"/>
    </source>
</evidence>
<evidence type="ECO:0000256" key="5">
    <source>
        <dbReference type="ARBA" id="ARBA00022692"/>
    </source>
</evidence>
<feature type="transmembrane region" description="Helical" evidence="8">
    <location>
        <begin position="77"/>
        <end position="98"/>
    </location>
</feature>
<accession>A0A9D1PTK5</accession>
<proteinExistence type="inferred from homology"/>
<evidence type="ECO:0000313" key="10">
    <source>
        <dbReference type="EMBL" id="HIV99334.1"/>
    </source>
</evidence>
<keyword evidence="4" id="KW-1003">Cell membrane</keyword>
<evidence type="ECO:0000256" key="1">
    <source>
        <dbReference type="ARBA" id="ARBA00004651"/>
    </source>
</evidence>
<dbReference type="CDD" id="cd06261">
    <property type="entry name" value="TM_PBP2"/>
    <property type="match status" value="1"/>
</dbReference>
<keyword evidence="6 8" id="KW-1133">Transmembrane helix</keyword>
<reference evidence="10" key="2">
    <citation type="submission" date="2021-04" db="EMBL/GenBank/DDBJ databases">
        <authorList>
            <person name="Gilroy R."/>
        </authorList>
    </citation>
    <scope>NUCLEOTIDE SEQUENCE</scope>
    <source>
        <strain evidence="10">Gambia11-129</strain>
    </source>
</reference>
<protein>
    <recommendedName>
        <fullName evidence="2">sn-glycerol-3-phosphate transport system permease protein UgpE</fullName>
    </recommendedName>
</protein>
<dbReference type="GO" id="GO:0055085">
    <property type="term" value="P:transmembrane transport"/>
    <property type="evidence" value="ECO:0007669"/>
    <property type="project" value="InterPro"/>
</dbReference>
<feature type="transmembrane region" description="Helical" evidence="8">
    <location>
        <begin position="110"/>
        <end position="131"/>
    </location>
</feature>
<evidence type="ECO:0000256" key="8">
    <source>
        <dbReference type="RuleBase" id="RU363032"/>
    </source>
</evidence>
<dbReference type="Proteomes" id="UP000823936">
    <property type="component" value="Unassembled WGS sequence"/>
</dbReference>
<keyword evidence="3 8" id="KW-0813">Transport</keyword>
<dbReference type="PANTHER" id="PTHR43744:SF8">
    <property type="entry name" value="SN-GLYCEROL-3-PHOSPHATE TRANSPORT SYSTEM PERMEASE PROTEIN UGPE"/>
    <property type="match status" value="1"/>
</dbReference>
<feature type="transmembrane region" description="Helical" evidence="8">
    <location>
        <begin position="244"/>
        <end position="264"/>
    </location>
</feature>
<dbReference type="PANTHER" id="PTHR43744">
    <property type="entry name" value="ABC TRANSPORTER PERMEASE PROTEIN MG189-RELATED-RELATED"/>
    <property type="match status" value="1"/>
</dbReference>
<gene>
    <name evidence="10" type="ORF">IAB12_06125</name>
</gene>
<name>A0A9D1PTK5_9SPIO</name>
<dbReference type="Gene3D" id="1.10.3720.10">
    <property type="entry name" value="MetI-like"/>
    <property type="match status" value="1"/>
</dbReference>
<dbReference type="InterPro" id="IPR000515">
    <property type="entry name" value="MetI-like"/>
</dbReference>
<feature type="transmembrane region" description="Helical" evidence="8">
    <location>
        <begin position="186"/>
        <end position="211"/>
    </location>
</feature>
<reference evidence="10" key="1">
    <citation type="journal article" date="2021" name="PeerJ">
        <title>Extensive microbial diversity within the chicken gut microbiome revealed by metagenomics and culture.</title>
        <authorList>
            <person name="Gilroy R."/>
            <person name="Ravi A."/>
            <person name="Getino M."/>
            <person name="Pursley I."/>
            <person name="Horton D.L."/>
            <person name="Alikhan N.F."/>
            <person name="Baker D."/>
            <person name="Gharbi K."/>
            <person name="Hall N."/>
            <person name="Watson M."/>
            <person name="Adriaenssens E.M."/>
            <person name="Foster-Nyarko E."/>
            <person name="Jarju S."/>
            <person name="Secka A."/>
            <person name="Antonio M."/>
            <person name="Oren A."/>
            <person name="Chaudhuri R.R."/>
            <person name="La Ragione R."/>
            <person name="Hildebrand F."/>
            <person name="Pallen M.J."/>
        </authorList>
    </citation>
    <scope>NUCLEOTIDE SEQUENCE</scope>
    <source>
        <strain evidence="10">Gambia11-129</strain>
    </source>
</reference>
<keyword evidence="5 8" id="KW-0812">Transmembrane</keyword>
<evidence type="ECO:0000256" key="3">
    <source>
        <dbReference type="ARBA" id="ARBA00022448"/>
    </source>
</evidence>
<evidence type="ECO:0000256" key="4">
    <source>
        <dbReference type="ARBA" id="ARBA00022475"/>
    </source>
</evidence>
<sequence length="280" mass="30987">MAQVGRKSTRWILFAILFVVALLVIAPILVVVMNSFKGNIFISSTGAFKLPNKQSFVGGSNYANGISKISFFSAFGYSLWITIASVIFILLLTSMLAWYITRVKNKVTSIIYFLLVFSMIVPFQMVMFTMSKFANMIHLDNPIGIIVLYVGFGCGMSTFMFSGFIKSIPIALEEAAMIDGANPVRTFFSVVLPMLKSTAVTIAILETMWVWNDYLMPYLVIGTEYRTIPVAIQYLRGGYGSVDMGAMMAMLVLAMIPVIVFYLLCQKHIIRGVLAGAVKG</sequence>